<name>A0A8K0G738_IGNLU</name>
<proteinExistence type="predicted"/>
<dbReference type="EMBL" id="VTPC01076429">
    <property type="protein sequence ID" value="KAF2888524.1"/>
    <property type="molecule type" value="Genomic_DNA"/>
</dbReference>
<evidence type="ECO:0000313" key="1">
    <source>
        <dbReference type="EMBL" id="KAF2888524.1"/>
    </source>
</evidence>
<reference evidence="1" key="1">
    <citation type="submission" date="2019-08" db="EMBL/GenBank/DDBJ databases">
        <title>The genome of the North American firefly Photinus pyralis.</title>
        <authorList>
            <consortium name="Photinus pyralis genome working group"/>
            <person name="Fallon T.R."/>
            <person name="Sander Lower S.E."/>
            <person name="Weng J.-K."/>
        </authorList>
    </citation>
    <scope>NUCLEOTIDE SEQUENCE</scope>
    <source>
        <strain evidence="1">TRF0915ILg1</strain>
        <tissue evidence="1">Whole body</tissue>
    </source>
</reference>
<organism evidence="1 2">
    <name type="scientific">Ignelater luminosus</name>
    <name type="common">Cucubano</name>
    <name type="synonym">Pyrophorus luminosus</name>
    <dbReference type="NCBI Taxonomy" id="2038154"/>
    <lineage>
        <taxon>Eukaryota</taxon>
        <taxon>Metazoa</taxon>
        <taxon>Ecdysozoa</taxon>
        <taxon>Arthropoda</taxon>
        <taxon>Hexapoda</taxon>
        <taxon>Insecta</taxon>
        <taxon>Pterygota</taxon>
        <taxon>Neoptera</taxon>
        <taxon>Endopterygota</taxon>
        <taxon>Coleoptera</taxon>
        <taxon>Polyphaga</taxon>
        <taxon>Elateriformia</taxon>
        <taxon>Elateroidea</taxon>
        <taxon>Elateridae</taxon>
        <taxon>Agrypninae</taxon>
        <taxon>Pyrophorini</taxon>
        <taxon>Ignelater</taxon>
    </lineage>
</organism>
<sequence length="104" mass="12093">MDIAAEHRSLCFTASPRTEPLQHTPKFSRVWKAVYRKFHLLPEVLHQYSNKPEFAYQIYQLNALAFIPADDVQLVYDVLMDEALLVADGIRTLLAEFTTYFELT</sequence>
<keyword evidence="2" id="KW-1185">Reference proteome</keyword>
<dbReference type="AlphaFoldDB" id="A0A8K0G738"/>
<comment type="caution">
    <text evidence="1">The sequence shown here is derived from an EMBL/GenBank/DDBJ whole genome shotgun (WGS) entry which is preliminary data.</text>
</comment>
<protein>
    <submittedName>
        <fullName evidence="1">Uncharacterized protein</fullName>
    </submittedName>
</protein>
<evidence type="ECO:0000313" key="2">
    <source>
        <dbReference type="Proteomes" id="UP000801492"/>
    </source>
</evidence>
<accession>A0A8K0G738</accession>
<gene>
    <name evidence="1" type="ORF">ILUMI_17649</name>
</gene>
<dbReference type="Proteomes" id="UP000801492">
    <property type="component" value="Unassembled WGS sequence"/>
</dbReference>